<dbReference type="RefSeq" id="WP_264500276.1">
    <property type="nucleotide sequence ID" value="NZ_JAPDDS010000003.1"/>
</dbReference>
<keyword evidence="1" id="KW-0812">Transmembrane</keyword>
<keyword evidence="3" id="KW-1185">Reference proteome</keyword>
<comment type="caution">
    <text evidence="2">The sequence shown here is derived from an EMBL/GenBank/DDBJ whole genome shotgun (WGS) entry which is preliminary data.</text>
</comment>
<evidence type="ECO:0000256" key="1">
    <source>
        <dbReference type="SAM" id="Phobius"/>
    </source>
</evidence>
<reference evidence="2 3" key="1">
    <citation type="submission" date="2022-10" db="EMBL/GenBank/DDBJ databases">
        <title>Luteolibacter flavescens strain MCCC 1K03193, whole genome shotgun sequencing project.</title>
        <authorList>
            <person name="Zhao G."/>
            <person name="Shen L."/>
        </authorList>
    </citation>
    <scope>NUCLEOTIDE SEQUENCE [LARGE SCALE GENOMIC DNA]</scope>
    <source>
        <strain evidence="2 3">MCCC 1K03193</strain>
    </source>
</reference>
<protein>
    <submittedName>
        <fullName evidence="2">Uncharacterized protein</fullName>
    </submittedName>
</protein>
<accession>A0ABT3FM36</accession>
<evidence type="ECO:0000313" key="2">
    <source>
        <dbReference type="EMBL" id="MCW1884316.1"/>
    </source>
</evidence>
<keyword evidence="1" id="KW-0472">Membrane</keyword>
<keyword evidence="1" id="KW-1133">Transmembrane helix</keyword>
<feature type="transmembrane region" description="Helical" evidence="1">
    <location>
        <begin position="12"/>
        <end position="31"/>
    </location>
</feature>
<gene>
    <name evidence="2" type="ORF">OKA04_06205</name>
</gene>
<organism evidence="2 3">
    <name type="scientific">Luteolibacter flavescens</name>
    <dbReference type="NCBI Taxonomy" id="1859460"/>
    <lineage>
        <taxon>Bacteria</taxon>
        <taxon>Pseudomonadati</taxon>
        <taxon>Verrucomicrobiota</taxon>
        <taxon>Verrucomicrobiia</taxon>
        <taxon>Verrucomicrobiales</taxon>
        <taxon>Verrucomicrobiaceae</taxon>
        <taxon>Luteolibacter</taxon>
    </lineage>
</organism>
<dbReference type="EMBL" id="JAPDDS010000003">
    <property type="protein sequence ID" value="MCW1884316.1"/>
    <property type="molecule type" value="Genomic_DNA"/>
</dbReference>
<dbReference type="Proteomes" id="UP001207930">
    <property type="component" value="Unassembled WGS sequence"/>
</dbReference>
<name>A0ABT3FM36_9BACT</name>
<evidence type="ECO:0000313" key="3">
    <source>
        <dbReference type="Proteomes" id="UP001207930"/>
    </source>
</evidence>
<sequence>MSFFTSESGTPVLIGGLFALIAVGVGGGALLQGRFKATSSRAEVSKDVAMEEKAKESTLNQIAILRQDWEKGQGLIATHNEWKQVGESLRKARPKAEALARQRQGLADDVVRLRAEFEDYRGRYCRQIRGAAAGEKLAELSTRQGKIFRDVTIRRVTEAGLEITHADGLASLAASELADSWRERFQW</sequence>
<proteinExistence type="predicted"/>